<evidence type="ECO:0000313" key="2">
    <source>
        <dbReference type="Proteomes" id="UP000422108"/>
    </source>
</evidence>
<evidence type="ECO:0000313" key="1">
    <source>
        <dbReference type="EMBL" id="BBO86904.1"/>
    </source>
</evidence>
<organism evidence="1 2">
    <name type="scientific">Desulfosarcina ovata subsp. ovata</name>
    <dbReference type="NCBI Taxonomy" id="2752305"/>
    <lineage>
        <taxon>Bacteria</taxon>
        <taxon>Pseudomonadati</taxon>
        <taxon>Thermodesulfobacteriota</taxon>
        <taxon>Desulfobacteria</taxon>
        <taxon>Desulfobacterales</taxon>
        <taxon>Desulfosarcinaceae</taxon>
        <taxon>Desulfosarcina</taxon>
    </lineage>
</organism>
<protein>
    <submittedName>
        <fullName evidence="1">Uncharacterized protein</fullName>
    </submittedName>
</protein>
<proteinExistence type="predicted"/>
<keyword evidence="2" id="KW-1185">Reference proteome</keyword>
<dbReference type="AlphaFoldDB" id="A0A5K8A3H5"/>
<dbReference type="Proteomes" id="UP000422108">
    <property type="component" value="Chromosome"/>
</dbReference>
<name>A0A5K8A3H5_9BACT</name>
<dbReference type="EMBL" id="AP021879">
    <property type="protein sequence ID" value="BBO86904.1"/>
    <property type="molecule type" value="Genomic_DNA"/>
</dbReference>
<accession>A0A5K8A3H5</accession>
<reference evidence="1 2" key="1">
    <citation type="submission" date="2019-11" db="EMBL/GenBank/DDBJ databases">
        <title>Comparative genomics of hydrocarbon-degrading Desulfosarcina strains.</title>
        <authorList>
            <person name="Watanabe M."/>
            <person name="Kojima H."/>
            <person name="Fukui M."/>
        </authorList>
    </citation>
    <scope>NUCLEOTIDE SEQUENCE [LARGE SCALE GENOMIC DNA]</scope>
    <source>
        <strain evidence="2">oXyS1</strain>
    </source>
</reference>
<gene>
    <name evidence="1" type="ORF">DSCOOX_00840</name>
</gene>
<sequence>MAKRGIWDPKYIIGDLQRGKVRAICINSSIRDPNQLTTSRIGNQIIEIAKSTHKYELKIYNRYIYFYSEDDWYDAMKRINRMNTSIPHRPNIGTERDKRETSINTDFRANFNRHTI</sequence>